<dbReference type="InterPro" id="IPR043128">
    <property type="entry name" value="Rev_trsase/Diguanyl_cyclase"/>
</dbReference>
<dbReference type="STRING" id="1194695.A0A5A7V665"/>
<proteinExistence type="predicted"/>
<organism evidence="2 3">
    <name type="scientific">Cucumis melo var. makuwa</name>
    <name type="common">Oriental melon</name>
    <dbReference type="NCBI Taxonomy" id="1194695"/>
    <lineage>
        <taxon>Eukaryota</taxon>
        <taxon>Viridiplantae</taxon>
        <taxon>Streptophyta</taxon>
        <taxon>Embryophyta</taxon>
        <taxon>Tracheophyta</taxon>
        <taxon>Spermatophyta</taxon>
        <taxon>Magnoliopsida</taxon>
        <taxon>eudicotyledons</taxon>
        <taxon>Gunneridae</taxon>
        <taxon>Pentapetalae</taxon>
        <taxon>rosids</taxon>
        <taxon>fabids</taxon>
        <taxon>Cucurbitales</taxon>
        <taxon>Cucurbitaceae</taxon>
        <taxon>Benincaseae</taxon>
        <taxon>Cucumis</taxon>
    </lineage>
</organism>
<evidence type="ECO:0000313" key="3">
    <source>
        <dbReference type="Proteomes" id="UP000321393"/>
    </source>
</evidence>
<name>A0A5A7V665_CUCMM</name>
<comment type="caution">
    <text evidence="2">The sequence shown here is derived from an EMBL/GenBank/DDBJ whole genome shotgun (WGS) entry which is preliminary data.</text>
</comment>
<gene>
    <name evidence="2" type="ORF">E6C27_scaffold47831G00020</name>
</gene>
<dbReference type="InterPro" id="IPR043502">
    <property type="entry name" value="DNA/RNA_pol_sf"/>
</dbReference>
<dbReference type="Proteomes" id="UP000321393">
    <property type="component" value="Unassembled WGS sequence"/>
</dbReference>
<dbReference type="SUPFAM" id="SSF56672">
    <property type="entry name" value="DNA/RNA polymerases"/>
    <property type="match status" value="1"/>
</dbReference>
<keyword evidence="2" id="KW-0548">Nucleotidyltransferase</keyword>
<keyword evidence="2" id="KW-0695">RNA-directed DNA polymerase</keyword>
<dbReference type="Gene3D" id="3.30.70.270">
    <property type="match status" value="1"/>
</dbReference>
<protein>
    <submittedName>
        <fullName evidence="2">RNA-directed DNA polymerase-like protein</fullName>
    </submittedName>
</protein>
<reference evidence="2 3" key="1">
    <citation type="submission" date="2019-08" db="EMBL/GenBank/DDBJ databases">
        <title>Draft genome sequences of two oriental melons (Cucumis melo L. var makuwa).</title>
        <authorList>
            <person name="Kwon S.-Y."/>
        </authorList>
    </citation>
    <scope>NUCLEOTIDE SEQUENCE [LARGE SCALE GENOMIC DNA]</scope>
    <source>
        <strain evidence="3">cv. SW 3</strain>
        <tissue evidence="2">Leaf</tissue>
    </source>
</reference>
<evidence type="ECO:0000313" key="2">
    <source>
        <dbReference type="EMBL" id="KAA0063118.1"/>
    </source>
</evidence>
<sequence length="246" mass="28131">MPFGLTKAPQLLRSLDEPKVLNEYLDQFVVVYLDDIVVFSPSLEEDQVHLRSILFVIPILTSLAAEHRYVGLPSSSSWRRMSYFLSQHRRRENYLASENRRRFELSLLHTSERASASFKRLSLPNLGLTLPIRDWWSTLLPIELTQSRQIPISVYPSAYRLRAKKANKRKLREGKPSYVGNLGQPHDPRLSRGKDGLEAFPGGKAFFVIGTSKSSPTALWSFGLGSECQGIRRRISERTELEDQSE</sequence>
<evidence type="ECO:0000256" key="1">
    <source>
        <dbReference type="SAM" id="MobiDB-lite"/>
    </source>
</evidence>
<dbReference type="EMBL" id="SSTE01003346">
    <property type="protein sequence ID" value="KAA0063118.1"/>
    <property type="molecule type" value="Genomic_DNA"/>
</dbReference>
<feature type="region of interest" description="Disordered" evidence="1">
    <location>
        <begin position="170"/>
        <end position="191"/>
    </location>
</feature>
<accession>A0A5A7V665</accession>
<keyword evidence="2" id="KW-0808">Transferase</keyword>
<dbReference type="AlphaFoldDB" id="A0A5A7V665"/>
<dbReference type="GO" id="GO:0003964">
    <property type="term" value="F:RNA-directed DNA polymerase activity"/>
    <property type="evidence" value="ECO:0007669"/>
    <property type="project" value="UniProtKB-KW"/>
</dbReference>